<keyword evidence="2" id="KW-1185">Reference proteome</keyword>
<comment type="caution">
    <text evidence="1">The sequence shown here is derived from an EMBL/GenBank/DDBJ whole genome shotgun (WGS) entry which is preliminary data.</text>
</comment>
<evidence type="ECO:0000313" key="1">
    <source>
        <dbReference type="EMBL" id="KAJ7777499.1"/>
    </source>
</evidence>
<dbReference type="EMBL" id="JARJLG010000010">
    <property type="protein sequence ID" value="KAJ7777499.1"/>
    <property type="molecule type" value="Genomic_DNA"/>
</dbReference>
<dbReference type="AlphaFoldDB" id="A0AAD7K3H0"/>
<name>A0AAD7K3H0_9AGAR</name>
<evidence type="ECO:0000313" key="2">
    <source>
        <dbReference type="Proteomes" id="UP001215280"/>
    </source>
</evidence>
<accession>A0AAD7K3H0</accession>
<protein>
    <submittedName>
        <fullName evidence="1">Uncharacterized protein</fullName>
    </submittedName>
</protein>
<proteinExistence type="predicted"/>
<reference evidence="1" key="1">
    <citation type="submission" date="2023-03" db="EMBL/GenBank/DDBJ databases">
        <title>Massive genome expansion in bonnet fungi (Mycena s.s.) driven by repeated elements and novel gene families across ecological guilds.</title>
        <authorList>
            <consortium name="Lawrence Berkeley National Laboratory"/>
            <person name="Harder C.B."/>
            <person name="Miyauchi S."/>
            <person name="Viragh M."/>
            <person name="Kuo A."/>
            <person name="Thoen E."/>
            <person name="Andreopoulos B."/>
            <person name="Lu D."/>
            <person name="Skrede I."/>
            <person name="Drula E."/>
            <person name="Henrissat B."/>
            <person name="Morin E."/>
            <person name="Kohler A."/>
            <person name="Barry K."/>
            <person name="LaButti K."/>
            <person name="Morin E."/>
            <person name="Salamov A."/>
            <person name="Lipzen A."/>
            <person name="Mereny Z."/>
            <person name="Hegedus B."/>
            <person name="Baldrian P."/>
            <person name="Stursova M."/>
            <person name="Weitz H."/>
            <person name="Taylor A."/>
            <person name="Grigoriev I.V."/>
            <person name="Nagy L.G."/>
            <person name="Martin F."/>
            <person name="Kauserud H."/>
        </authorList>
    </citation>
    <scope>NUCLEOTIDE SEQUENCE</scope>
    <source>
        <strain evidence="1">CBHHK188m</strain>
    </source>
</reference>
<organism evidence="1 2">
    <name type="scientific">Mycena maculata</name>
    <dbReference type="NCBI Taxonomy" id="230809"/>
    <lineage>
        <taxon>Eukaryota</taxon>
        <taxon>Fungi</taxon>
        <taxon>Dikarya</taxon>
        <taxon>Basidiomycota</taxon>
        <taxon>Agaricomycotina</taxon>
        <taxon>Agaricomycetes</taxon>
        <taxon>Agaricomycetidae</taxon>
        <taxon>Agaricales</taxon>
        <taxon>Marasmiineae</taxon>
        <taxon>Mycenaceae</taxon>
        <taxon>Mycena</taxon>
    </lineage>
</organism>
<dbReference type="Proteomes" id="UP001215280">
    <property type="component" value="Unassembled WGS sequence"/>
</dbReference>
<gene>
    <name evidence="1" type="ORF">DFH07DRAFT_766268</name>
</gene>
<sequence length="142" mass="15684">MAGVRMVREIANKLGIAWPSKGLPKTLTVRDKKRGHDVNLAVADILACGGGPEASTFRNHDNAYRRAVRVVDLLQQQNPQGIPEADRGLYNAIGYAIHYAIHDPGKPIPAVYKPTTELSFEDIKKFCQEVLARPGFAVHKKK</sequence>